<dbReference type="Pfam" id="PF20153">
    <property type="entry name" value="DUF6535"/>
    <property type="match status" value="1"/>
</dbReference>
<evidence type="ECO:0000313" key="4">
    <source>
        <dbReference type="Proteomes" id="UP000076722"/>
    </source>
</evidence>
<dbReference type="EMBL" id="KV419414">
    <property type="protein sequence ID" value="KZS91675.1"/>
    <property type="molecule type" value="Genomic_DNA"/>
</dbReference>
<evidence type="ECO:0000313" key="3">
    <source>
        <dbReference type="EMBL" id="KZS91675.1"/>
    </source>
</evidence>
<evidence type="ECO:0000256" key="1">
    <source>
        <dbReference type="SAM" id="Phobius"/>
    </source>
</evidence>
<proteinExistence type="predicted"/>
<feature type="transmembrane region" description="Helical" evidence="1">
    <location>
        <begin position="88"/>
        <end position="109"/>
    </location>
</feature>
<feature type="transmembrane region" description="Helical" evidence="1">
    <location>
        <begin position="193"/>
        <end position="218"/>
    </location>
</feature>
<organism evidence="3 4">
    <name type="scientific">Sistotremastrum niveocremeum HHB9708</name>
    <dbReference type="NCBI Taxonomy" id="1314777"/>
    <lineage>
        <taxon>Eukaryota</taxon>
        <taxon>Fungi</taxon>
        <taxon>Dikarya</taxon>
        <taxon>Basidiomycota</taxon>
        <taxon>Agaricomycotina</taxon>
        <taxon>Agaricomycetes</taxon>
        <taxon>Sistotremastrales</taxon>
        <taxon>Sistotremastraceae</taxon>
        <taxon>Sertulicium</taxon>
        <taxon>Sertulicium niveocremeum</taxon>
    </lineage>
</organism>
<feature type="domain" description="DUF6535" evidence="2">
    <location>
        <begin position="68"/>
        <end position="225"/>
    </location>
</feature>
<evidence type="ECO:0000259" key="2">
    <source>
        <dbReference type="Pfam" id="PF20153"/>
    </source>
</evidence>
<dbReference type="Proteomes" id="UP000076722">
    <property type="component" value="Unassembled WGS sequence"/>
</dbReference>
<sequence length="765" mass="85866">MSGKRTVPVPDEPPDPCNSPIFQKLIDLIEKQSNVLKRQARCLETLEKNVLKEEQPHPATPWHAESGWSAVFEAAVAKTREKTEEWKGFLDVSLVFTAIFLAVVTSFLVPAAQALQPNDGEHLLTFRSSSSAPPAPPPESAQTIYALYYLALTVSILNAVLCVLGRQWIGKLNSIPVGKTHIERTMRHEERKALAWSWLAPLIWLLFGTLLLAISLFVVGYLYQLQVLSTSFSGPTPILRAACIIAIILALCVLVLLALTVVHGVLVPNSPFEGPLSKSLLSLIPSRMRRSDRFTILTSNNRDREWKETRTAREEAVSTYARLISETNDPNLLDRAAPSLVFKECMSSASLPHLIAATRRLLSTDTSIRVKATVRTQYDAFIGWLQNDPVIPVQQSNALSVDDVRDIIRWKNECSTLLQIKSERIWFSPVNVILTSFLPHNKDLLPIGRLPFEQCIARVLCIFDQSRRLGDCEDVLRHAMGHCNWLIAHQKVDDVTRILSHVDRNSLLRSLIRNTCLNWPLIRDIVGILIQGREEETLVEMAPFLTGLPDVGRVFGSFIVVDFLEELAQRLGSDLRTPADIDFSRLCILIIQEYSSTTWTKEASIVMLYLEHSETSQVADKAIARDFFRLCLLRSEEDSVGISSLRVPYCLGERAQFYLSCLTEIPSSEEDLPGACAHAGGLMAEPTAFSYLGPIVASSSRDPRVFCNIEALPDWRKPNTNTSSSSREPHRQRRFFWSRDYSGIARRDANLEMHGRDPGYSDSNV</sequence>
<dbReference type="AlphaFoldDB" id="A0A164SP56"/>
<feature type="transmembrane region" description="Helical" evidence="1">
    <location>
        <begin position="238"/>
        <end position="262"/>
    </location>
</feature>
<keyword evidence="1" id="KW-0812">Transmembrane</keyword>
<name>A0A164SP56_9AGAM</name>
<keyword evidence="1" id="KW-1133">Transmembrane helix</keyword>
<feature type="transmembrane region" description="Helical" evidence="1">
    <location>
        <begin position="146"/>
        <end position="164"/>
    </location>
</feature>
<dbReference type="InterPro" id="IPR045338">
    <property type="entry name" value="DUF6535"/>
</dbReference>
<dbReference type="OrthoDB" id="3235960at2759"/>
<keyword evidence="1" id="KW-0472">Membrane</keyword>
<accession>A0A164SP56</accession>
<gene>
    <name evidence="3" type="ORF">SISNIDRAFT_487330</name>
</gene>
<protein>
    <recommendedName>
        <fullName evidence="2">DUF6535 domain-containing protein</fullName>
    </recommendedName>
</protein>
<reference evidence="3 4" key="1">
    <citation type="journal article" date="2016" name="Mol. Biol. Evol.">
        <title>Comparative Genomics of Early-Diverging Mushroom-Forming Fungi Provides Insights into the Origins of Lignocellulose Decay Capabilities.</title>
        <authorList>
            <person name="Nagy L.G."/>
            <person name="Riley R."/>
            <person name="Tritt A."/>
            <person name="Adam C."/>
            <person name="Daum C."/>
            <person name="Floudas D."/>
            <person name="Sun H."/>
            <person name="Yadav J.S."/>
            <person name="Pangilinan J."/>
            <person name="Larsson K.H."/>
            <person name="Matsuura K."/>
            <person name="Barry K."/>
            <person name="Labutti K."/>
            <person name="Kuo R."/>
            <person name="Ohm R.A."/>
            <person name="Bhattacharya S.S."/>
            <person name="Shirouzu T."/>
            <person name="Yoshinaga Y."/>
            <person name="Martin F.M."/>
            <person name="Grigoriev I.V."/>
            <person name="Hibbett D.S."/>
        </authorList>
    </citation>
    <scope>NUCLEOTIDE SEQUENCE [LARGE SCALE GENOMIC DNA]</scope>
    <source>
        <strain evidence="3 4">HHB9708</strain>
    </source>
</reference>
<keyword evidence="4" id="KW-1185">Reference proteome</keyword>